<gene>
    <name evidence="4" type="ORF">OOU_Y34scaffold00412g8</name>
</gene>
<dbReference type="PANTHER" id="PTHR14187">
    <property type="entry name" value="ALPHA KINASE/ELONGATION FACTOR 2 KINASE"/>
    <property type="match status" value="1"/>
</dbReference>
<evidence type="ECO:0000256" key="1">
    <source>
        <dbReference type="ARBA" id="ARBA00022741"/>
    </source>
</evidence>
<reference evidence="4" key="1">
    <citation type="journal article" date="2012" name="PLoS Genet.">
        <title>Comparative analysis of the genomes of two field isolates of the rice blast fungus Magnaporthe oryzae.</title>
        <authorList>
            <person name="Xue M."/>
            <person name="Yang J."/>
            <person name="Li Z."/>
            <person name="Hu S."/>
            <person name="Yao N."/>
            <person name="Dean R.A."/>
            <person name="Zhao W."/>
            <person name="Shen M."/>
            <person name="Zhang H."/>
            <person name="Li C."/>
            <person name="Liu L."/>
            <person name="Cao L."/>
            <person name="Xu X."/>
            <person name="Xing Y."/>
            <person name="Hsiang T."/>
            <person name="Zhang Z."/>
            <person name="Xu J.R."/>
            <person name="Peng Y.L."/>
        </authorList>
    </citation>
    <scope>NUCLEOTIDE SEQUENCE</scope>
    <source>
        <strain evidence="4">Y34</strain>
    </source>
</reference>
<name>A0AA97P2B1_PYRO3</name>
<dbReference type="Proteomes" id="UP000011086">
    <property type="component" value="Unassembled WGS sequence"/>
</dbReference>
<dbReference type="CDD" id="cd10170">
    <property type="entry name" value="ASKHA_NBD_HSP70"/>
    <property type="match status" value="1"/>
</dbReference>
<dbReference type="GO" id="GO:0005524">
    <property type="term" value="F:ATP binding"/>
    <property type="evidence" value="ECO:0007669"/>
    <property type="project" value="UniProtKB-KW"/>
</dbReference>
<evidence type="ECO:0000256" key="3">
    <source>
        <dbReference type="SAM" id="MobiDB-lite"/>
    </source>
</evidence>
<dbReference type="PRINTS" id="PR00301">
    <property type="entry name" value="HEATSHOCK70"/>
</dbReference>
<proteinExistence type="predicted"/>
<accession>A0AA97P2B1</accession>
<dbReference type="PANTHER" id="PTHR14187:SF5">
    <property type="entry name" value="HEAT SHOCK 70 KDA PROTEIN 12A"/>
    <property type="match status" value="1"/>
</dbReference>
<dbReference type="InterPro" id="IPR043129">
    <property type="entry name" value="ATPase_NBD"/>
</dbReference>
<dbReference type="Pfam" id="PF00012">
    <property type="entry name" value="HSP70"/>
    <property type="match status" value="1"/>
</dbReference>
<dbReference type="GO" id="GO:0140662">
    <property type="term" value="F:ATP-dependent protein folding chaperone"/>
    <property type="evidence" value="ECO:0007669"/>
    <property type="project" value="InterPro"/>
</dbReference>
<dbReference type="SUPFAM" id="SSF53067">
    <property type="entry name" value="Actin-like ATPase domain"/>
    <property type="match status" value="2"/>
</dbReference>
<feature type="region of interest" description="Disordered" evidence="3">
    <location>
        <begin position="1"/>
        <end position="27"/>
    </location>
</feature>
<dbReference type="Gene3D" id="3.30.420.40">
    <property type="match status" value="1"/>
</dbReference>
<organism evidence="4">
    <name type="scientific">Pyricularia oryzae (strain Y34)</name>
    <name type="common">Rice blast fungus</name>
    <name type="synonym">Magnaporthe oryzae</name>
    <dbReference type="NCBI Taxonomy" id="1143189"/>
    <lineage>
        <taxon>Eukaryota</taxon>
        <taxon>Fungi</taxon>
        <taxon>Dikarya</taxon>
        <taxon>Ascomycota</taxon>
        <taxon>Pezizomycotina</taxon>
        <taxon>Sordariomycetes</taxon>
        <taxon>Sordariomycetidae</taxon>
        <taxon>Magnaporthales</taxon>
        <taxon>Pyriculariaceae</taxon>
        <taxon>Pyricularia</taxon>
    </lineage>
</organism>
<evidence type="ECO:0008006" key="5">
    <source>
        <dbReference type="Google" id="ProtNLM"/>
    </source>
</evidence>
<keyword evidence="2" id="KW-0067">ATP-binding</keyword>
<dbReference type="AlphaFoldDB" id="A0AA97P2B1"/>
<evidence type="ECO:0000313" key="4">
    <source>
        <dbReference type="EMBL" id="ELQ40634.1"/>
    </source>
</evidence>
<keyword evidence="1" id="KW-0547">Nucleotide-binding</keyword>
<protein>
    <recommendedName>
        <fullName evidence="5">Actin-like ATPase domain-containing protein</fullName>
    </recommendedName>
</protein>
<dbReference type="EMBL" id="JH793290">
    <property type="protein sequence ID" value="ELQ40634.1"/>
    <property type="molecule type" value="Genomic_DNA"/>
</dbReference>
<dbReference type="InterPro" id="IPR013126">
    <property type="entry name" value="Hsp_70_fam"/>
</dbReference>
<sequence>MPSVTMPVRPKQSQSRPPPPAADDTDDDFLVVDDQDGILVIGIDFGTTFSGVAWATTEELEDNPNDINLIMNWPGTGREESKAPSELCYNDDGTIGWGFEVPPEADSIRWFKLLLLRDDDMGEELRNVPQLSDCRDFLKRTGKSAVDVVADYLGMLWKHTIETIVRARGQTVVDAMVIRTVITVPAIWKGYARQAMEKAAKKAGMLEKRPAGPTSLVLANEPEAAALATLIERGRKPSADSVYIVCDAGGGTVRLGQDLISYKVEQVNPISMKEAVEGKGALCGGIFIDEAFENLCYKQFGLEWVELSKTAARHIIRDDWEFGIKPQFRKNCASKAFTVRVPSEISFKSAVGVKNGRMHFSGSDIQRTFEHPCRRINDLIFEQLEGTRANAPDADTHVILVGGLGSSPYLYDYLDEIYAGTGVSILQSTGTKPRTAICRGAVLKGFLEDMHHPQSSAPVMVTSTVSRTGIGLLMDVPFVHCVHLEEDKKWCPLELNYKASNQVKWFLAKGQDVPECKPVRSPFYHLLYPGQTPRVSLDLVECERPDAPTRKTSAVTPLCTLSFKVDLEREELQEFTNSNCARYHKLSFEVEMIPAGASVEFVVYVDGRKQGARNVNVRFE</sequence>
<evidence type="ECO:0000256" key="2">
    <source>
        <dbReference type="ARBA" id="ARBA00022840"/>
    </source>
</evidence>